<gene>
    <name evidence="2" type="ORF">PSFLO_01659</name>
</gene>
<keyword evidence="3" id="KW-1185">Reference proteome</keyword>
<evidence type="ECO:0000313" key="3">
    <source>
        <dbReference type="Proteomes" id="UP000323386"/>
    </source>
</evidence>
<dbReference type="AlphaFoldDB" id="A0A5C3EV72"/>
<sequence length="616" mass="65987">MQGALCAKAVQPQGVEANLHMPGQARARQGRPASPPSLPQLDSRQPTIATIIAIVAMSSPPSNASAAPSSASGGTEGGAAPPRRFANAVHAVERVLSFRGPASQSPQPQQQQKARPSLGPLHLDIDRAIPLDAFGSDEFPHIDDEHLDALFPAPQFEGVRNNVRAAIEDMKLNFSLDPKLLANERSETNQGYHAIALLLSRLQVRPADGGIDGQRPGQHAGAAGEGDEGSSKDRDGTVASSSRHRVGGGNTTAPPPRSFETHDLLKAIDRKDTETILAIRDANFDLLLDLSYGGSTGKTSSAAAQAGGTSNTPLGYAIGLGKGWEGISIVLVGALSKFVNTLPDDDDDDDGANVVVQPPALAPGEGLNARHKRRPAKVELDPHTLMRLRKVRVNLKLAIDHSIFTDQTRLLASYMQVSARGGTGRRVAWRWRKIADPFSSLFAAACLPIRAWPVEPLLNPAGGDAVGQARSAVLQFVTDALRHKTDRVAAVKDYVSNATGDLVLMALWDLVKLSPVEMQAYNPDGGGGEVEDLGRLLPLFYFARDDRVTAAFVERTTRLDKLLDGVEAGQRVRAKRNASAWKLARSIVEALQEGSRRKSADERMQVIRSKLERRAG</sequence>
<feature type="region of interest" description="Disordered" evidence="1">
    <location>
        <begin position="23"/>
        <end position="43"/>
    </location>
</feature>
<proteinExistence type="predicted"/>
<reference evidence="2 3" key="1">
    <citation type="submission" date="2018-03" db="EMBL/GenBank/DDBJ databases">
        <authorList>
            <person name="Guldener U."/>
        </authorList>
    </citation>
    <scope>NUCLEOTIDE SEQUENCE [LARGE SCALE GENOMIC DNA]</scope>
    <source>
        <strain evidence="2 3">DAOM196992</strain>
    </source>
</reference>
<feature type="region of interest" description="Disordered" evidence="1">
    <location>
        <begin position="60"/>
        <end position="82"/>
    </location>
</feature>
<feature type="region of interest" description="Disordered" evidence="1">
    <location>
        <begin position="208"/>
        <end position="260"/>
    </location>
</feature>
<evidence type="ECO:0000313" key="2">
    <source>
        <dbReference type="EMBL" id="SPO36188.1"/>
    </source>
</evidence>
<dbReference type="EMBL" id="OOIP01000003">
    <property type="protein sequence ID" value="SPO36188.1"/>
    <property type="molecule type" value="Genomic_DNA"/>
</dbReference>
<organism evidence="2 3">
    <name type="scientific">Pseudozyma flocculosa</name>
    <dbReference type="NCBI Taxonomy" id="84751"/>
    <lineage>
        <taxon>Eukaryota</taxon>
        <taxon>Fungi</taxon>
        <taxon>Dikarya</taxon>
        <taxon>Basidiomycota</taxon>
        <taxon>Ustilaginomycotina</taxon>
        <taxon>Ustilaginomycetes</taxon>
        <taxon>Ustilaginales</taxon>
        <taxon>Ustilaginaceae</taxon>
        <taxon>Pseudozyma</taxon>
    </lineage>
</organism>
<name>A0A5C3EV72_9BASI</name>
<accession>A0A5C3EV72</accession>
<protein>
    <submittedName>
        <fullName evidence="2">Uncharacterized protein</fullName>
    </submittedName>
</protein>
<evidence type="ECO:0000256" key="1">
    <source>
        <dbReference type="SAM" id="MobiDB-lite"/>
    </source>
</evidence>
<dbReference type="Proteomes" id="UP000323386">
    <property type="component" value="Unassembled WGS sequence"/>
</dbReference>
<dbReference type="OrthoDB" id="153872at2759"/>